<feature type="transmembrane region" description="Helical" evidence="9">
    <location>
        <begin position="262"/>
        <end position="278"/>
    </location>
</feature>
<dbReference type="PROSITE" id="PS50262">
    <property type="entry name" value="G_PROTEIN_RECEP_F1_2"/>
    <property type="match status" value="1"/>
</dbReference>
<dbReference type="PANTHER" id="PTHR46272">
    <property type="entry name" value="G_PROTEIN_RECEP_F1_2 DOMAIN-CONTAINING PROTEIN"/>
    <property type="match status" value="1"/>
</dbReference>
<dbReference type="InterPro" id="IPR017452">
    <property type="entry name" value="GPCR_Rhodpsn_7TM"/>
</dbReference>
<keyword evidence="12" id="KW-1185">Reference proteome</keyword>
<evidence type="ECO:0000256" key="8">
    <source>
        <dbReference type="ARBA" id="ARBA00023224"/>
    </source>
</evidence>
<dbReference type="Pfam" id="PF00001">
    <property type="entry name" value="7tm_1"/>
    <property type="match status" value="1"/>
</dbReference>
<dbReference type="Proteomes" id="UP000314986">
    <property type="component" value="Unassembled WGS sequence"/>
</dbReference>
<feature type="transmembrane region" description="Helical" evidence="9">
    <location>
        <begin position="106"/>
        <end position="127"/>
    </location>
</feature>
<evidence type="ECO:0000313" key="11">
    <source>
        <dbReference type="Ensembl" id="ENSCMIP00000008056.1"/>
    </source>
</evidence>
<evidence type="ECO:0000256" key="1">
    <source>
        <dbReference type="ARBA" id="ARBA00004651"/>
    </source>
</evidence>
<evidence type="ECO:0000256" key="9">
    <source>
        <dbReference type="SAM" id="Phobius"/>
    </source>
</evidence>
<feature type="transmembrane region" description="Helical" evidence="9">
    <location>
        <begin position="21"/>
        <end position="44"/>
    </location>
</feature>
<keyword evidence="4 9" id="KW-1133">Transmembrane helix</keyword>
<feature type="transmembrane region" description="Helical" evidence="9">
    <location>
        <begin position="64"/>
        <end position="85"/>
    </location>
</feature>
<reference evidence="12" key="2">
    <citation type="journal article" date="2007" name="PLoS Biol.">
        <title>Survey sequencing and comparative analysis of the elephant shark (Callorhinchus milii) genome.</title>
        <authorList>
            <person name="Venkatesh B."/>
            <person name="Kirkness E.F."/>
            <person name="Loh Y.H."/>
            <person name="Halpern A.L."/>
            <person name="Lee A.P."/>
            <person name="Johnson J."/>
            <person name="Dandona N."/>
            <person name="Viswanathan L.D."/>
            <person name="Tay A."/>
            <person name="Venter J.C."/>
            <person name="Strausberg R.L."/>
            <person name="Brenner S."/>
        </authorList>
    </citation>
    <scope>NUCLEOTIDE SEQUENCE [LARGE SCALE GENOMIC DNA]</scope>
</reference>
<sequence length="306" mass="35409">GETNLMSIVILSRGQCGLSKCITHYLVAMSVADLMVIIISVIFFRIIPSYFHISFVSITPVCRVLMVLTSSTSAISVWLTVAFTFDRYVAICCQNLKIKYCSENTSRTVIVILSVVFFVENLPWGFIVEPLYIVNNIPWGCNPKTRYFTSRIWAAFDMLNHILTPILPFIKILLLNALTVRHILEASRGRRRLRGNSKGNRNRDASDSDPEMKNRRKSIILLFAVSTSFILLWITYVLYFLYWRISKTYSYTNDPMFITWKTGYMLNCSINTCIYTATQQKFREEVKKTLHCTVKISRNTETYKLE</sequence>
<accession>A0A4W3GWS5</accession>
<evidence type="ECO:0000256" key="6">
    <source>
        <dbReference type="ARBA" id="ARBA00023136"/>
    </source>
</evidence>
<dbReference type="OMA" id="FLYWRIM"/>
<evidence type="ECO:0000256" key="5">
    <source>
        <dbReference type="ARBA" id="ARBA00023040"/>
    </source>
</evidence>
<keyword evidence="6 9" id="KW-0472">Membrane</keyword>
<protein>
    <recommendedName>
        <fullName evidence="10">G-protein coupled receptors family 1 profile domain-containing protein</fullName>
    </recommendedName>
</protein>
<keyword evidence="3 9" id="KW-0812">Transmembrane</keyword>
<feature type="transmembrane region" description="Helical" evidence="9">
    <location>
        <begin position="166"/>
        <end position="184"/>
    </location>
</feature>
<dbReference type="Gene3D" id="1.20.1070.10">
    <property type="entry name" value="Rhodopsin 7-helix transmembrane proteins"/>
    <property type="match status" value="1"/>
</dbReference>
<dbReference type="PRINTS" id="PR00237">
    <property type="entry name" value="GPCRRHODOPSN"/>
</dbReference>
<evidence type="ECO:0000259" key="10">
    <source>
        <dbReference type="PROSITE" id="PS50262"/>
    </source>
</evidence>
<reference evidence="12" key="1">
    <citation type="journal article" date="2006" name="Science">
        <title>Ancient noncoding elements conserved in the human genome.</title>
        <authorList>
            <person name="Venkatesh B."/>
            <person name="Kirkness E.F."/>
            <person name="Loh Y.H."/>
            <person name="Halpern A.L."/>
            <person name="Lee A.P."/>
            <person name="Johnson J."/>
            <person name="Dandona N."/>
            <person name="Viswanathan L.D."/>
            <person name="Tay A."/>
            <person name="Venter J.C."/>
            <person name="Strausberg R.L."/>
            <person name="Brenner S."/>
        </authorList>
    </citation>
    <scope>NUCLEOTIDE SEQUENCE [LARGE SCALE GENOMIC DNA]</scope>
</reference>
<dbReference type="SUPFAM" id="SSF81321">
    <property type="entry name" value="Family A G protein-coupled receptor-like"/>
    <property type="match status" value="1"/>
</dbReference>
<dbReference type="GeneTree" id="ENSGT00970000196759"/>
<proteinExistence type="predicted"/>
<dbReference type="InterPro" id="IPR000276">
    <property type="entry name" value="GPCR_Rhodpsn"/>
</dbReference>
<reference evidence="11" key="5">
    <citation type="submission" date="2025-09" db="UniProtKB">
        <authorList>
            <consortium name="Ensembl"/>
        </authorList>
    </citation>
    <scope>IDENTIFICATION</scope>
</reference>
<dbReference type="PANTHER" id="PTHR46272:SF6">
    <property type="entry name" value="G-PROTEIN COUPLED RECEPTOR 139-RELATED"/>
    <property type="match status" value="1"/>
</dbReference>
<evidence type="ECO:0000256" key="4">
    <source>
        <dbReference type="ARBA" id="ARBA00022989"/>
    </source>
</evidence>
<evidence type="ECO:0000256" key="2">
    <source>
        <dbReference type="ARBA" id="ARBA00022475"/>
    </source>
</evidence>
<keyword evidence="5" id="KW-0297">G-protein coupled receptor</keyword>
<keyword evidence="2" id="KW-1003">Cell membrane</keyword>
<dbReference type="AlphaFoldDB" id="A0A4W3GWS5"/>
<keyword evidence="8" id="KW-0807">Transducer</keyword>
<keyword evidence="7" id="KW-0675">Receptor</keyword>
<feature type="transmembrane region" description="Helical" evidence="9">
    <location>
        <begin position="219"/>
        <end position="242"/>
    </location>
</feature>
<evidence type="ECO:0000256" key="7">
    <source>
        <dbReference type="ARBA" id="ARBA00023170"/>
    </source>
</evidence>
<reference evidence="12" key="3">
    <citation type="journal article" date="2014" name="Nature">
        <title>Elephant shark genome provides unique insights into gnathostome evolution.</title>
        <authorList>
            <consortium name="International Elephant Shark Genome Sequencing Consortium"/>
            <person name="Venkatesh B."/>
            <person name="Lee A.P."/>
            <person name="Ravi V."/>
            <person name="Maurya A.K."/>
            <person name="Lian M.M."/>
            <person name="Swann J.B."/>
            <person name="Ohta Y."/>
            <person name="Flajnik M.F."/>
            <person name="Sutoh Y."/>
            <person name="Kasahara M."/>
            <person name="Hoon S."/>
            <person name="Gangu V."/>
            <person name="Roy S.W."/>
            <person name="Irimia M."/>
            <person name="Korzh V."/>
            <person name="Kondrychyn I."/>
            <person name="Lim Z.W."/>
            <person name="Tay B.H."/>
            <person name="Tohari S."/>
            <person name="Kong K.W."/>
            <person name="Ho S."/>
            <person name="Lorente-Galdos B."/>
            <person name="Quilez J."/>
            <person name="Marques-Bonet T."/>
            <person name="Raney B.J."/>
            <person name="Ingham P.W."/>
            <person name="Tay A."/>
            <person name="Hillier L.W."/>
            <person name="Minx P."/>
            <person name="Boehm T."/>
            <person name="Wilson R.K."/>
            <person name="Brenner S."/>
            <person name="Warren W.C."/>
        </authorList>
    </citation>
    <scope>NUCLEOTIDE SEQUENCE [LARGE SCALE GENOMIC DNA]</scope>
</reference>
<feature type="domain" description="G-protein coupled receptors family 1 profile" evidence="10">
    <location>
        <begin position="3"/>
        <end position="275"/>
    </location>
</feature>
<dbReference type="Ensembl" id="ENSCMIT00000008288.1">
    <property type="protein sequence ID" value="ENSCMIP00000008056.1"/>
    <property type="gene ID" value="ENSCMIG00000004352.1"/>
</dbReference>
<dbReference type="InterPro" id="IPR052477">
    <property type="entry name" value="Orphan_GPCR1"/>
</dbReference>
<dbReference type="GO" id="GO:0005886">
    <property type="term" value="C:plasma membrane"/>
    <property type="evidence" value="ECO:0007669"/>
    <property type="project" value="UniProtKB-SubCell"/>
</dbReference>
<reference evidence="11" key="4">
    <citation type="submission" date="2025-08" db="UniProtKB">
        <authorList>
            <consortium name="Ensembl"/>
        </authorList>
    </citation>
    <scope>IDENTIFICATION</scope>
</reference>
<dbReference type="GO" id="GO:0004930">
    <property type="term" value="F:G protein-coupled receptor activity"/>
    <property type="evidence" value="ECO:0007669"/>
    <property type="project" value="UniProtKB-KW"/>
</dbReference>
<evidence type="ECO:0000256" key="3">
    <source>
        <dbReference type="ARBA" id="ARBA00022692"/>
    </source>
</evidence>
<evidence type="ECO:0000313" key="12">
    <source>
        <dbReference type="Proteomes" id="UP000314986"/>
    </source>
</evidence>
<organism evidence="11 12">
    <name type="scientific">Callorhinchus milii</name>
    <name type="common">Ghost shark</name>
    <dbReference type="NCBI Taxonomy" id="7868"/>
    <lineage>
        <taxon>Eukaryota</taxon>
        <taxon>Metazoa</taxon>
        <taxon>Chordata</taxon>
        <taxon>Craniata</taxon>
        <taxon>Vertebrata</taxon>
        <taxon>Chondrichthyes</taxon>
        <taxon>Holocephali</taxon>
        <taxon>Chimaeriformes</taxon>
        <taxon>Callorhinchidae</taxon>
        <taxon>Callorhinchus</taxon>
    </lineage>
</organism>
<dbReference type="InParanoid" id="A0A4W3GWS5"/>
<comment type="subcellular location">
    <subcellularLocation>
        <location evidence="1">Cell membrane</location>
        <topology evidence="1">Multi-pass membrane protein</topology>
    </subcellularLocation>
</comment>
<name>A0A4W3GWS5_CALMI</name>